<dbReference type="AlphaFoldDB" id="A0A067R3F2"/>
<sequence length="42" mass="5073">MSLKRWFTSMRGRARGHYERRQKGRTAKEEASKNGVKRKHKQ</sequence>
<reference evidence="2 3" key="1">
    <citation type="journal article" date="2014" name="Nat. Commun.">
        <title>Molecular traces of alternative social organization in a termite genome.</title>
        <authorList>
            <person name="Terrapon N."/>
            <person name="Li C."/>
            <person name="Robertson H.M."/>
            <person name="Ji L."/>
            <person name="Meng X."/>
            <person name="Booth W."/>
            <person name="Chen Z."/>
            <person name="Childers C.P."/>
            <person name="Glastad K.M."/>
            <person name="Gokhale K."/>
            <person name="Gowin J."/>
            <person name="Gronenberg W."/>
            <person name="Hermansen R.A."/>
            <person name="Hu H."/>
            <person name="Hunt B.G."/>
            <person name="Huylmans A.K."/>
            <person name="Khalil S.M."/>
            <person name="Mitchell R.D."/>
            <person name="Munoz-Torres M.C."/>
            <person name="Mustard J.A."/>
            <person name="Pan H."/>
            <person name="Reese J.T."/>
            <person name="Scharf M.E."/>
            <person name="Sun F."/>
            <person name="Vogel H."/>
            <person name="Xiao J."/>
            <person name="Yang W."/>
            <person name="Yang Z."/>
            <person name="Yang Z."/>
            <person name="Zhou J."/>
            <person name="Zhu J."/>
            <person name="Brent C.S."/>
            <person name="Elsik C.G."/>
            <person name="Goodisman M.A."/>
            <person name="Liberles D.A."/>
            <person name="Roe R.M."/>
            <person name="Vargo E.L."/>
            <person name="Vilcinskas A."/>
            <person name="Wang J."/>
            <person name="Bornberg-Bauer E."/>
            <person name="Korb J."/>
            <person name="Zhang G."/>
            <person name="Liebig J."/>
        </authorList>
    </citation>
    <scope>NUCLEOTIDE SEQUENCE [LARGE SCALE GENOMIC DNA]</scope>
    <source>
        <tissue evidence="2">Whole organism</tissue>
    </source>
</reference>
<dbReference type="EMBL" id="KK852724">
    <property type="protein sequence ID" value="KDR17676.1"/>
    <property type="molecule type" value="Genomic_DNA"/>
</dbReference>
<proteinExistence type="predicted"/>
<name>A0A067R3F2_ZOONE</name>
<evidence type="ECO:0000313" key="2">
    <source>
        <dbReference type="EMBL" id="KDR17676.1"/>
    </source>
</evidence>
<keyword evidence="3" id="KW-1185">Reference proteome</keyword>
<evidence type="ECO:0000256" key="1">
    <source>
        <dbReference type="SAM" id="MobiDB-lite"/>
    </source>
</evidence>
<accession>A0A067R3F2</accession>
<evidence type="ECO:0000313" key="3">
    <source>
        <dbReference type="Proteomes" id="UP000027135"/>
    </source>
</evidence>
<feature type="compositionally biased region" description="Basic and acidic residues" evidence="1">
    <location>
        <begin position="16"/>
        <end position="32"/>
    </location>
</feature>
<organism evidence="2 3">
    <name type="scientific">Zootermopsis nevadensis</name>
    <name type="common">Dampwood termite</name>
    <dbReference type="NCBI Taxonomy" id="136037"/>
    <lineage>
        <taxon>Eukaryota</taxon>
        <taxon>Metazoa</taxon>
        <taxon>Ecdysozoa</taxon>
        <taxon>Arthropoda</taxon>
        <taxon>Hexapoda</taxon>
        <taxon>Insecta</taxon>
        <taxon>Pterygota</taxon>
        <taxon>Neoptera</taxon>
        <taxon>Polyneoptera</taxon>
        <taxon>Dictyoptera</taxon>
        <taxon>Blattodea</taxon>
        <taxon>Blattoidea</taxon>
        <taxon>Termitoidae</taxon>
        <taxon>Termopsidae</taxon>
        <taxon>Zootermopsis</taxon>
    </lineage>
</organism>
<dbReference type="Proteomes" id="UP000027135">
    <property type="component" value="Unassembled WGS sequence"/>
</dbReference>
<dbReference type="InParanoid" id="A0A067R3F2"/>
<feature type="region of interest" description="Disordered" evidence="1">
    <location>
        <begin position="1"/>
        <end position="42"/>
    </location>
</feature>
<protein>
    <submittedName>
        <fullName evidence="2">Uncharacterized protein</fullName>
    </submittedName>
</protein>
<gene>
    <name evidence="2" type="ORF">L798_08442</name>
</gene>